<evidence type="ECO:0000259" key="2">
    <source>
        <dbReference type="Pfam" id="PF08915"/>
    </source>
</evidence>
<dbReference type="Gene3D" id="3.30.930.10">
    <property type="entry name" value="Bira Bifunctional Protein, Domain 2"/>
    <property type="match status" value="1"/>
</dbReference>
<dbReference type="GO" id="GO:0005737">
    <property type="term" value="C:cytoplasm"/>
    <property type="evidence" value="ECO:0007669"/>
    <property type="project" value="InterPro"/>
</dbReference>
<dbReference type="InterPro" id="IPR015011">
    <property type="entry name" value="Threonyl-tRNA_syn_edit_dom_arc"/>
</dbReference>
<feature type="domain" description="Threonyl-tRNA synthetase editing" evidence="2">
    <location>
        <begin position="2"/>
        <end position="97"/>
    </location>
</feature>
<gene>
    <name evidence="3" type="ORF">S01H4_55598</name>
</gene>
<sequence length="249" mass="28160">AAEKGDEADVDSVANQVIEEVLSLADQVGTGHLVIYPYAHLSSTLSSPRVAVRLFDEICRQLLRRRQIKILRAPFGYYKAFEIGCKGHPLSELAKTITPGKLAKADADAEESEALKAEKTLKSEWSIMGPDGEQVSVEDFSFATRPNLEQLYRYERSGTRVSDQAPPHIELMRRMELVDYEPGADPGNFRWYPKGELIKRLAETYVSGLVIDYGGMQVETPIMYDYQHPKLNLYLQRFPARQYVLLSSE</sequence>
<dbReference type="EMBL" id="BART01032104">
    <property type="protein sequence ID" value="GAH07445.1"/>
    <property type="molecule type" value="Genomic_DNA"/>
</dbReference>
<evidence type="ECO:0000313" key="3">
    <source>
        <dbReference type="EMBL" id="GAH07445.1"/>
    </source>
</evidence>
<accession>X1DGL3</accession>
<proteinExistence type="predicted"/>
<dbReference type="GO" id="GO:0008270">
    <property type="term" value="F:zinc ion binding"/>
    <property type="evidence" value="ECO:0007669"/>
    <property type="project" value="InterPro"/>
</dbReference>
<dbReference type="GO" id="GO:0004829">
    <property type="term" value="F:threonine-tRNA ligase activity"/>
    <property type="evidence" value="ECO:0007669"/>
    <property type="project" value="InterPro"/>
</dbReference>
<organism evidence="3">
    <name type="scientific">marine sediment metagenome</name>
    <dbReference type="NCBI Taxonomy" id="412755"/>
    <lineage>
        <taxon>unclassified sequences</taxon>
        <taxon>metagenomes</taxon>
        <taxon>ecological metagenomes</taxon>
    </lineage>
</organism>
<feature type="non-terminal residue" evidence="3">
    <location>
        <position position="1"/>
    </location>
</feature>
<dbReference type="InterPro" id="IPR023509">
    <property type="entry name" value="DTD-like_sf"/>
</dbReference>
<dbReference type="SUPFAM" id="SSF55681">
    <property type="entry name" value="Class II aaRS and biotin synthetases"/>
    <property type="match status" value="1"/>
</dbReference>
<dbReference type="Pfam" id="PF08915">
    <property type="entry name" value="tRNA-Thr_ED"/>
    <property type="match status" value="1"/>
</dbReference>
<protein>
    <recommendedName>
        <fullName evidence="2">Threonyl-tRNA synthetase editing domain-containing protein</fullName>
    </recommendedName>
</protein>
<dbReference type="InterPro" id="IPR045864">
    <property type="entry name" value="aa-tRNA-synth_II/BPL/LPL"/>
</dbReference>
<dbReference type="GO" id="GO:0005524">
    <property type="term" value="F:ATP binding"/>
    <property type="evidence" value="ECO:0007669"/>
    <property type="project" value="InterPro"/>
</dbReference>
<evidence type="ECO:0000256" key="1">
    <source>
        <dbReference type="ARBA" id="ARBA00022833"/>
    </source>
</evidence>
<dbReference type="AlphaFoldDB" id="X1DGL3"/>
<comment type="caution">
    <text evidence="3">The sequence shown here is derived from an EMBL/GenBank/DDBJ whole genome shotgun (WGS) entry which is preliminary data.</text>
</comment>
<reference evidence="3" key="1">
    <citation type="journal article" date="2014" name="Front. Microbiol.">
        <title>High frequency of phylogenetically diverse reductive dehalogenase-homologous genes in deep subseafloor sedimentary metagenomes.</title>
        <authorList>
            <person name="Kawai M."/>
            <person name="Futagami T."/>
            <person name="Toyoda A."/>
            <person name="Takaki Y."/>
            <person name="Nishi S."/>
            <person name="Hori S."/>
            <person name="Arai W."/>
            <person name="Tsubouchi T."/>
            <person name="Morono Y."/>
            <person name="Uchiyama I."/>
            <person name="Ito T."/>
            <person name="Fujiyama A."/>
            <person name="Inagaki F."/>
            <person name="Takami H."/>
        </authorList>
    </citation>
    <scope>NUCLEOTIDE SEQUENCE</scope>
    <source>
        <strain evidence="3">Expedition CK06-06</strain>
    </source>
</reference>
<name>X1DGL3_9ZZZZ</name>
<keyword evidence="1" id="KW-0862">Zinc</keyword>
<feature type="non-terminal residue" evidence="3">
    <location>
        <position position="249"/>
    </location>
</feature>
<dbReference type="Gene3D" id="3.50.80.10">
    <property type="entry name" value="D-tyrosyl-tRNA(Tyr) deacylase"/>
    <property type="match status" value="1"/>
</dbReference>